<evidence type="ECO:0000313" key="2">
    <source>
        <dbReference type="Proteomes" id="UP000182567"/>
    </source>
</evidence>
<accession>A0A1J0ETZ4</accession>
<gene>
    <name evidence="1" type="ORF">BLL42_27335</name>
</gene>
<protein>
    <submittedName>
        <fullName evidence="1">Uncharacterized protein</fullName>
    </submittedName>
</protein>
<organism evidence="1 2">
    <name type="scientific">Pseudomonas frederiksbergensis</name>
    <dbReference type="NCBI Taxonomy" id="104087"/>
    <lineage>
        <taxon>Bacteria</taxon>
        <taxon>Pseudomonadati</taxon>
        <taxon>Pseudomonadota</taxon>
        <taxon>Gammaproteobacteria</taxon>
        <taxon>Pseudomonadales</taxon>
        <taxon>Pseudomonadaceae</taxon>
        <taxon>Pseudomonas</taxon>
    </lineage>
</organism>
<name>A0A1J0ETZ4_9PSED</name>
<reference evidence="2" key="1">
    <citation type="submission" date="2016-10" db="EMBL/GenBank/DDBJ databases">
        <title>Pseudomonas frederiksbergensis ERGS4:02 complete genome.</title>
        <authorList>
            <person name="Kumar R."/>
            <person name="Acharya V."/>
            <person name="Singh D."/>
        </authorList>
    </citation>
    <scope>NUCLEOTIDE SEQUENCE [LARGE SCALE GENOMIC DNA]</scope>
    <source>
        <strain evidence="2">ERGS4:02</strain>
        <plasmid evidence="2">Plasmid unnamed1</plasmid>
    </source>
</reference>
<geneLocation type="plasmid" evidence="1">
    <name>unnamed1</name>
</geneLocation>
<proteinExistence type="predicted"/>
<dbReference type="Proteomes" id="UP000182567">
    <property type="component" value="Plasmid unnamed1"/>
</dbReference>
<dbReference type="EMBL" id="CP017887">
    <property type="protein sequence ID" value="APC19451.1"/>
    <property type="molecule type" value="Genomic_DNA"/>
</dbReference>
<evidence type="ECO:0000313" key="1">
    <source>
        <dbReference type="EMBL" id="APC19451.1"/>
    </source>
</evidence>
<keyword evidence="1" id="KW-0614">Plasmid</keyword>
<dbReference type="AlphaFoldDB" id="A0A1J0ETZ4"/>
<sequence>MPTAKRITQANRPPKWGQTNADGQLGAIYSHCHPLTETFTVKYQTLAIAIALGIAVSGCSSKPKKQEITYVAPTTVEVPVRHWEEFRASWGHEGRGGAALRKPTYQHVIASEDAIVIRPVVRNEESDHGAVKIFALRGTPEEWQRLALAQGVPAPSSPQVAQQKPSTVDMDSEQYLRAYRKFCKGATNEMTEEEWSMVALGGPNHIPPSLRGKCLTQK</sequence>